<reference evidence="2 3" key="1">
    <citation type="submission" date="2023-09" db="EMBL/GenBank/DDBJ databases">
        <title>Nesidiocoris tenuis whole genome shotgun sequence.</title>
        <authorList>
            <person name="Shibata T."/>
            <person name="Shimoda M."/>
            <person name="Kobayashi T."/>
            <person name="Uehara T."/>
        </authorList>
    </citation>
    <scope>NUCLEOTIDE SEQUENCE [LARGE SCALE GENOMIC DNA]</scope>
    <source>
        <strain evidence="2 3">Japan</strain>
    </source>
</reference>
<evidence type="ECO:0000313" key="3">
    <source>
        <dbReference type="Proteomes" id="UP001307889"/>
    </source>
</evidence>
<dbReference type="PROSITE" id="PS01179">
    <property type="entry name" value="PID"/>
    <property type="match status" value="1"/>
</dbReference>
<gene>
    <name evidence="2" type="ORF">NTJ_10414</name>
</gene>
<protein>
    <recommendedName>
        <fullName evidence="1">PID domain-containing protein</fullName>
    </recommendedName>
</protein>
<name>A0ABN7AZJ8_9HEMI</name>
<dbReference type="InterPro" id="IPR011993">
    <property type="entry name" value="PH-like_dom_sf"/>
</dbReference>
<organism evidence="2 3">
    <name type="scientific">Nesidiocoris tenuis</name>
    <dbReference type="NCBI Taxonomy" id="355587"/>
    <lineage>
        <taxon>Eukaryota</taxon>
        <taxon>Metazoa</taxon>
        <taxon>Ecdysozoa</taxon>
        <taxon>Arthropoda</taxon>
        <taxon>Hexapoda</taxon>
        <taxon>Insecta</taxon>
        <taxon>Pterygota</taxon>
        <taxon>Neoptera</taxon>
        <taxon>Paraneoptera</taxon>
        <taxon>Hemiptera</taxon>
        <taxon>Heteroptera</taxon>
        <taxon>Panheteroptera</taxon>
        <taxon>Cimicomorpha</taxon>
        <taxon>Miridae</taxon>
        <taxon>Dicyphina</taxon>
        <taxon>Nesidiocoris</taxon>
    </lineage>
</organism>
<dbReference type="SUPFAM" id="SSF50729">
    <property type="entry name" value="PH domain-like"/>
    <property type="match status" value="1"/>
</dbReference>
<proteinExistence type="predicted"/>
<dbReference type="Proteomes" id="UP001307889">
    <property type="component" value="Chromosome 8"/>
</dbReference>
<dbReference type="PANTHER" id="PTHR11232:SF57">
    <property type="entry name" value="RE46159P"/>
    <property type="match status" value="1"/>
</dbReference>
<dbReference type="InterPro" id="IPR006020">
    <property type="entry name" value="PTB/PI_dom"/>
</dbReference>
<keyword evidence="3" id="KW-1185">Reference proteome</keyword>
<dbReference type="PANTHER" id="PTHR11232">
    <property type="entry name" value="PHOSPHOTYROSINE INTERACTION DOMAIN-CONTAINING FAMILY MEMBER"/>
    <property type="match status" value="1"/>
</dbReference>
<dbReference type="EMBL" id="AP028916">
    <property type="protein sequence ID" value="BES97599.1"/>
    <property type="molecule type" value="Genomic_DNA"/>
</dbReference>
<evidence type="ECO:0000259" key="1">
    <source>
        <dbReference type="PROSITE" id="PS01179"/>
    </source>
</evidence>
<dbReference type="InterPro" id="IPR051133">
    <property type="entry name" value="Adapter_Engulfment-Domain"/>
</dbReference>
<accession>A0ABN7AZJ8</accession>
<evidence type="ECO:0000313" key="2">
    <source>
        <dbReference type="EMBL" id="BES97599.1"/>
    </source>
</evidence>
<sequence>MPMETEGKADSNECVSLAAPVESSFTADPLDLELDYIESDFKTEPSDPVAAMSSPAKDVITREELPQTFTVKYLGCREARGLWGIKHTRAPVDSLVSAAKTPGAAPLALVSFTVTGDGCTLHSPTSSSRKNFPIEVISYGVQDLLYTRVFSMIVVRDAGDPRNPFECHGFVCESRQSARRLTYCLASAFHEYSKRVRAIGQPRRDRLWDPPKFAIDLRTPEEIAAEMRTDSEA</sequence>
<feature type="domain" description="PID" evidence="1">
    <location>
        <begin position="69"/>
        <end position="189"/>
    </location>
</feature>
<dbReference type="Gene3D" id="2.30.29.30">
    <property type="entry name" value="Pleckstrin-homology domain (PH domain)/Phosphotyrosine-binding domain (PTB)"/>
    <property type="match status" value="1"/>
</dbReference>